<keyword evidence="1" id="KW-0472">Membrane</keyword>
<keyword evidence="5" id="KW-1185">Reference proteome</keyword>
<feature type="transmembrane region" description="Helical" evidence="1">
    <location>
        <begin position="180"/>
        <end position="198"/>
    </location>
</feature>
<feature type="transmembrane region" description="Helical" evidence="1">
    <location>
        <begin position="43"/>
        <end position="62"/>
    </location>
</feature>
<protein>
    <recommendedName>
        <fullName evidence="6">DUF624 domain-containing protein</fullName>
    </recommendedName>
</protein>
<dbReference type="Proteomes" id="UP000199280">
    <property type="component" value="Unassembled WGS sequence"/>
</dbReference>
<evidence type="ECO:0000313" key="2">
    <source>
        <dbReference type="EMBL" id="CZQ88004.1"/>
    </source>
</evidence>
<dbReference type="EMBL" id="FJNB01000003">
    <property type="protein sequence ID" value="CZQ88004.1"/>
    <property type="molecule type" value="Genomic_DNA"/>
</dbReference>
<feature type="transmembrane region" description="Helical" evidence="1">
    <location>
        <begin position="153"/>
        <end position="174"/>
    </location>
</feature>
<organism evidence="2 4">
    <name type="scientific">Trichococcus ilyis</name>
    <dbReference type="NCBI Taxonomy" id="640938"/>
    <lineage>
        <taxon>Bacteria</taxon>
        <taxon>Bacillati</taxon>
        <taxon>Bacillota</taxon>
        <taxon>Bacilli</taxon>
        <taxon>Lactobacillales</taxon>
        <taxon>Carnobacteriaceae</taxon>
        <taxon>Trichococcus</taxon>
    </lineage>
</organism>
<gene>
    <name evidence="3" type="ORF">SAMN05216375_102136</name>
    <name evidence="2" type="ORF">TR210_660</name>
</gene>
<dbReference type="AlphaFoldDB" id="A0A143YFL8"/>
<dbReference type="OrthoDB" id="2168851at2"/>
<dbReference type="Proteomes" id="UP000076878">
    <property type="component" value="Unassembled WGS sequence"/>
</dbReference>
<evidence type="ECO:0000313" key="3">
    <source>
        <dbReference type="EMBL" id="SEI67177.1"/>
    </source>
</evidence>
<evidence type="ECO:0000256" key="1">
    <source>
        <dbReference type="SAM" id="Phobius"/>
    </source>
</evidence>
<feature type="transmembrane region" description="Helical" evidence="1">
    <location>
        <begin position="21"/>
        <end position="37"/>
    </location>
</feature>
<dbReference type="RefSeq" id="WP_068621531.1">
    <property type="nucleotide sequence ID" value="NZ_FJNB01000003.1"/>
</dbReference>
<dbReference type="STRING" id="640938.TR210_660"/>
<evidence type="ECO:0008006" key="6">
    <source>
        <dbReference type="Google" id="ProtNLM"/>
    </source>
</evidence>
<dbReference type="EMBL" id="FNYT01000002">
    <property type="protein sequence ID" value="SEI67177.1"/>
    <property type="molecule type" value="Genomic_DNA"/>
</dbReference>
<dbReference type="Pfam" id="PF04854">
    <property type="entry name" value="DUF624"/>
    <property type="match status" value="1"/>
</dbReference>
<keyword evidence="1" id="KW-0812">Transmembrane</keyword>
<dbReference type="InterPro" id="IPR006938">
    <property type="entry name" value="DUF624"/>
</dbReference>
<proteinExistence type="predicted"/>
<evidence type="ECO:0000313" key="5">
    <source>
        <dbReference type="Proteomes" id="UP000199280"/>
    </source>
</evidence>
<keyword evidence="1" id="KW-1133">Transmembrane helix</keyword>
<name>A0A143YFL8_9LACT</name>
<accession>A0A143YFL8</accession>
<evidence type="ECO:0000313" key="4">
    <source>
        <dbReference type="Proteomes" id="UP000076878"/>
    </source>
</evidence>
<feature type="transmembrane region" description="Helical" evidence="1">
    <location>
        <begin position="83"/>
        <end position="102"/>
    </location>
</feature>
<reference evidence="2 4" key="1">
    <citation type="submission" date="2016-02" db="EMBL/GenBank/DDBJ databases">
        <authorList>
            <person name="Wen L."/>
            <person name="He K."/>
            <person name="Yang H."/>
        </authorList>
    </citation>
    <scope>NUCLEOTIDE SEQUENCE [LARGE SCALE GENOMIC DNA]</scope>
    <source>
        <strain evidence="2">Trichococcus_R210</strain>
    </source>
</reference>
<sequence length="215" mass="25168">MQQNANKMDVFVHRIYLLTDFLYEVIKNSFFFWLYLIKGAGIFTLYAAVDALLAVSSDVLVNERKHTFENFKRNYKNNDRRRFLSVFLFFLMLYLFIIPFLPAPKLIEETLWQGITHLFLLMEGGTFLMLFTRESFERAFSNLEWSIPLQVYMLVKGMGWTVLLSMGVWLVLWFSLQNGIFLFGFAPGILGISSVWTVSKIKIRMAKNLQKVSGH</sequence>
<feature type="transmembrane region" description="Helical" evidence="1">
    <location>
        <begin position="114"/>
        <end position="132"/>
    </location>
</feature>
<reference evidence="3 5" key="2">
    <citation type="submission" date="2016-10" db="EMBL/GenBank/DDBJ databases">
        <authorList>
            <person name="Varghese N."/>
            <person name="Submissions S."/>
        </authorList>
    </citation>
    <scope>NUCLEOTIDE SEQUENCE [LARGE SCALE GENOMIC DNA]</scope>
    <source>
        <strain evidence="3 5">DSM 22150</strain>
    </source>
</reference>